<evidence type="ECO:0000313" key="3">
    <source>
        <dbReference type="Proteomes" id="UP001365781"/>
    </source>
</evidence>
<name>A0ABU8GLS0_9ACTN</name>
<reference evidence="2 3" key="1">
    <citation type="submission" date="2024-03" db="EMBL/GenBank/DDBJ databases">
        <title>First Report of Pectobacterium brasiliscabiei causing potato scab in china.</title>
        <authorList>
            <person name="Handique U."/>
        </authorList>
    </citation>
    <scope>NUCLEOTIDE SEQUENCE [LARGE SCALE GENOMIC DNA]</scope>
    <source>
        <strain evidence="2 3">ZRIMU1503</strain>
    </source>
</reference>
<accession>A0ABU8GLS0</accession>
<dbReference type="RefSeq" id="WP_336542251.1">
    <property type="nucleotide sequence ID" value="NZ_JBBAYM010000025.1"/>
</dbReference>
<feature type="compositionally biased region" description="Basic and acidic residues" evidence="1">
    <location>
        <begin position="61"/>
        <end position="76"/>
    </location>
</feature>
<dbReference type="EMBL" id="JBBAYM010000025">
    <property type="protein sequence ID" value="MEI5613909.1"/>
    <property type="molecule type" value="Genomic_DNA"/>
</dbReference>
<evidence type="ECO:0000256" key="1">
    <source>
        <dbReference type="SAM" id="MobiDB-lite"/>
    </source>
</evidence>
<keyword evidence="3" id="KW-1185">Reference proteome</keyword>
<dbReference type="Proteomes" id="UP001365781">
    <property type="component" value="Unassembled WGS sequence"/>
</dbReference>
<evidence type="ECO:0000313" key="2">
    <source>
        <dbReference type="EMBL" id="MEI5613909.1"/>
    </source>
</evidence>
<protein>
    <submittedName>
        <fullName evidence="2">Uncharacterized protein</fullName>
    </submittedName>
</protein>
<sequence>MERPAAPPNREKGKLPGREAAEREVQQFVTGSVQVHRRHDDLVGRGGAWLLLGRLRADQGHRPIDPRHDGHADVTHEVALGGRRST</sequence>
<feature type="region of interest" description="Disordered" evidence="1">
    <location>
        <begin position="61"/>
        <end position="86"/>
    </location>
</feature>
<organism evidence="2 3">
    <name type="scientific">Streptomyces brasiliscabiei</name>
    <dbReference type="NCBI Taxonomy" id="2736302"/>
    <lineage>
        <taxon>Bacteria</taxon>
        <taxon>Bacillati</taxon>
        <taxon>Actinomycetota</taxon>
        <taxon>Actinomycetes</taxon>
        <taxon>Kitasatosporales</taxon>
        <taxon>Streptomycetaceae</taxon>
        <taxon>Streptomyces</taxon>
    </lineage>
</organism>
<proteinExistence type="predicted"/>
<gene>
    <name evidence="2" type="ORF">WB403_32685</name>
</gene>
<feature type="region of interest" description="Disordered" evidence="1">
    <location>
        <begin position="1"/>
        <end position="22"/>
    </location>
</feature>
<comment type="caution">
    <text evidence="2">The sequence shown here is derived from an EMBL/GenBank/DDBJ whole genome shotgun (WGS) entry which is preliminary data.</text>
</comment>